<sequence>MGTIGILVDAKVFRNIKNGKTGREKLGHYNKAASKHGLTLAYMCLERISLSTGKAHGYKVVNGKYVYKQFSIPKVIHNRTLPSSNSLHKRLKHLSQKYYVFNARNRFPKFRIHRLLKIRFASHLPVTTRYSRVHLRNMMNRFNSLYIKPQSGSIGKGIIKITRKGDERWKVQLPTTTVVTSRKRAELKVNNNVKRRSYLIQQTIPLATYKGNPYDIRVSIQRDLNGKWRLTGLYGKIARKGSHVTNVARGGTAKKCDLLFQSSFQNPSQVVDDVQRLSLDIARFLGNRLKHLADVGLDIGVNRSGKPFFIEMNGRDQRYGFIKAKMPKTFYRTYESPILYAKYVMQSGKK</sequence>
<gene>
    <name evidence="1" type="ORF">E0485_01370</name>
</gene>
<name>A0A4V2WPW4_9BACL</name>
<dbReference type="Pfam" id="PF14398">
    <property type="entry name" value="ATPgrasp_YheCD"/>
    <property type="match status" value="1"/>
</dbReference>
<accession>A0A4V2WPW4</accession>
<organism evidence="1 2">
    <name type="scientific">Paenibacillus albiflavus</name>
    <dbReference type="NCBI Taxonomy" id="2545760"/>
    <lineage>
        <taxon>Bacteria</taxon>
        <taxon>Bacillati</taxon>
        <taxon>Bacillota</taxon>
        <taxon>Bacilli</taxon>
        <taxon>Bacillales</taxon>
        <taxon>Paenibacillaceae</taxon>
        <taxon>Paenibacillus</taxon>
    </lineage>
</organism>
<dbReference type="Proteomes" id="UP000295418">
    <property type="component" value="Unassembled WGS sequence"/>
</dbReference>
<dbReference type="RefSeq" id="WP_132415782.1">
    <property type="nucleotide sequence ID" value="NZ_SKFG01000001.1"/>
</dbReference>
<dbReference type="Gene3D" id="3.30.470.20">
    <property type="entry name" value="ATP-grasp fold, B domain"/>
    <property type="match status" value="1"/>
</dbReference>
<dbReference type="SUPFAM" id="SSF56059">
    <property type="entry name" value="Glutathione synthetase ATP-binding domain-like"/>
    <property type="match status" value="1"/>
</dbReference>
<dbReference type="InterPro" id="IPR026838">
    <property type="entry name" value="YheC/D"/>
</dbReference>
<dbReference type="OrthoDB" id="7869153at2"/>
<keyword evidence="2" id="KW-1185">Reference proteome</keyword>
<evidence type="ECO:0000313" key="1">
    <source>
        <dbReference type="EMBL" id="TCZ80962.1"/>
    </source>
</evidence>
<proteinExistence type="predicted"/>
<reference evidence="1 2" key="1">
    <citation type="submission" date="2019-03" db="EMBL/GenBank/DDBJ databases">
        <authorList>
            <person name="Kim M.K.M."/>
        </authorList>
    </citation>
    <scope>NUCLEOTIDE SEQUENCE [LARGE SCALE GENOMIC DNA]</scope>
    <source>
        <strain evidence="1 2">18JY21-1</strain>
    </source>
</reference>
<evidence type="ECO:0000313" key="2">
    <source>
        <dbReference type="Proteomes" id="UP000295418"/>
    </source>
</evidence>
<dbReference type="AlphaFoldDB" id="A0A4V2WPW4"/>
<protein>
    <submittedName>
        <fullName evidence="1">YheC/YheD family protein</fullName>
    </submittedName>
</protein>
<dbReference type="EMBL" id="SKFG01000001">
    <property type="protein sequence ID" value="TCZ80962.1"/>
    <property type="molecule type" value="Genomic_DNA"/>
</dbReference>
<comment type="caution">
    <text evidence="1">The sequence shown here is derived from an EMBL/GenBank/DDBJ whole genome shotgun (WGS) entry which is preliminary data.</text>
</comment>